<dbReference type="InterPro" id="IPR016162">
    <property type="entry name" value="Ald_DH_N"/>
</dbReference>
<dbReference type="Gene3D" id="3.40.605.10">
    <property type="entry name" value="Aldehyde Dehydrogenase, Chain A, domain 1"/>
    <property type="match status" value="1"/>
</dbReference>
<reference evidence="6 7" key="1">
    <citation type="submission" date="2021-03" db="EMBL/GenBank/DDBJ databases">
        <title>Sequencing the genomes of 1000 actinobacteria strains.</title>
        <authorList>
            <person name="Klenk H.-P."/>
        </authorList>
    </citation>
    <scope>NUCLEOTIDE SEQUENCE [LARGE SCALE GENOMIC DNA]</scope>
    <source>
        <strain evidence="6 7">DSM 18824</strain>
    </source>
</reference>
<dbReference type="PROSITE" id="PS00687">
    <property type="entry name" value="ALDEHYDE_DEHYDR_GLU"/>
    <property type="match status" value="1"/>
</dbReference>
<protein>
    <submittedName>
        <fullName evidence="6">Acyl-CoA reductase-like NAD-dependent aldehyde dehydrogenase</fullName>
    </submittedName>
</protein>
<sequence length="459" mass="48893">MVDPTTEHVAYRAPAAGPAEVDLAIAAARAAFDDGPWPKMEPGERAEYLRAIAAGVRRRTDDLAALWSRETGAVHSEAVAALATPPEIYEFYADLAESFPFVEHFPDGDDAGIRLLRLLVREPVGVVGAIVPWNGTTPMIAMKAAPALLAGCTLVVKCSPEAPGAGQIMAEIAEDVGLPPGVWNAITADREESELLVRDSRVDKVTFTGSTTAGRRIGSICGQRIARCTLELGGKSAAVVLNDYDAAAVARVLANTWHWAGQVCAALTRVVVTRSRHDEIVNALHGEFTGVTIGDPFDVATQMGPLSIARQRDRVEGYIRTGIDEGAMLVTGGNRPAGLERGYFIEPTLFANVDNASTIAQQEIFGPVLAVIPADSEEQAVALANQSAYGLNASIFTNDTDRALEVARRLRSGSVGHNGFRTDWTIAFGGFKDSGIGRECGREGVYPFLEPKTVVLEGK</sequence>
<comment type="similarity">
    <text evidence="1 4">Belongs to the aldehyde dehydrogenase family.</text>
</comment>
<evidence type="ECO:0000256" key="3">
    <source>
        <dbReference type="PROSITE-ProRule" id="PRU10007"/>
    </source>
</evidence>
<evidence type="ECO:0000256" key="2">
    <source>
        <dbReference type="ARBA" id="ARBA00023002"/>
    </source>
</evidence>
<dbReference type="PANTHER" id="PTHR42804">
    <property type="entry name" value="ALDEHYDE DEHYDROGENASE"/>
    <property type="match status" value="1"/>
</dbReference>
<dbReference type="Proteomes" id="UP000755585">
    <property type="component" value="Unassembled WGS sequence"/>
</dbReference>
<evidence type="ECO:0000313" key="6">
    <source>
        <dbReference type="EMBL" id="MBP2351435.1"/>
    </source>
</evidence>
<feature type="domain" description="Aldehyde dehydrogenase" evidence="5">
    <location>
        <begin position="2"/>
        <end position="454"/>
    </location>
</feature>
<proteinExistence type="inferred from homology"/>
<gene>
    <name evidence="6" type="ORF">JOF29_002518</name>
</gene>
<dbReference type="PANTHER" id="PTHR42804:SF1">
    <property type="entry name" value="ALDEHYDE DEHYDROGENASE-RELATED"/>
    <property type="match status" value="1"/>
</dbReference>
<dbReference type="InterPro" id="IPR015590">
    <property type="entry name" value="Aldehyde_DH_dom"/>
</dbReference>
<dbReference type="Gene3D" id="3.40.309.10">
    <property type="entry name" value="Aldehyde Dehydrogenase, Chain A, domain 2"/>
    <property type="match status" value="1"/>
</dbReference>
<evidence type="ECO:0000313" key="7">
    <source>
        <dbReference type="Proteomes" id="UP000755585"/>
    </source>
</evidence>
<evidence type="ECO:0000256" key="4">
    <source>
        <dbReference type="RuleBase" id="RU003345"/>
    </source>
</evidence>
<organism evidence="6 7">
    <name type="scientific">Kribbella aluminosa</name>
    <dbReference type="NCBI Taxonomy" id="416017"/>
    <lineage>
        <taxon>Bacteria</taxon>
        <taxon>Bacillati</taxon>
        <taxon>Actinomycetota</taxon>
        <taxon>Actinomycetes</taxon>
        <taxon>Propionibacteriales</taxon>
        <taxon>Kribbellaceae</taxon>
        <taxon>Kribbella</taxon>
    </lineage>
</organism>
<dbReference type="Pfam" id="PF00171">
    <property type="entry name" value="Aldedh"/>
    <property type="match status" value="1"/>
</dbReference>
<keyword evidence="7" id="KW-1185">Reference proteome</keyword>
<keyword evidence="2 4" id="KW-0560">Oxidoreductase</keyword>
<comment type="caution">
    <text evidence="6">The sequence shown here is derived from an EMBL/GenBank/DDBJ whole genome shotgun (WGS) entry which is preliminary data.</text>
</comment>
<evidence type="ECO:0000259" key="5">
    <source>
        <dbReference type="Pfam" id="PF00171"/>
    </source>
</evidence>
<evidence type="ECO:0000256" key="1">
    <source>
        <dbReference type="ARBA" id="ARBA00009986"/>
    </source>
</evidence>
<dbReference type="CDD" id="cd07139">
    <property type="entry name" value="ALDH_AldA-Rv0768"/>
    <property type="match status" value="1"/>
</dbReference>
<dbReference type="InterPro" id="IPR016163">
    <property type="entry name" value="Ald_DH_C"/>
</dbReference>
<feature type="active site" evidence="3">
    <location>
        <position position="231"/>
    </location>
</feature>
<name>A0ABS4UIK6_9ACTN</name>
<dbReference type="InterPro" id="IPR016161">
    <property type="entry name" value="Ald_DH/histidinol_DH"/>
</dbReference>
<dbReference type="InterPro" id="IPR029510">
    <property type="entry name" value="Ald_DH_CS_GLU"/>
</dbReference>
<dbReference type="SUPFAM" id="SSF53720">
    <property type="entry name" value="ALDH-like"/>
    <property type="match status" value="1"/>
</dbReference>
<accession>A0ABS4UIK6</accession>
<dbReference type="EMBL" id="JAGINT010000001">
    <property type="protein sequence ID" value="MBP2351435.1"/>
    <property type="molecule type" value="Genomic_DNA"/>
</dbReference>